<evidence type="ECO:0000313" key="1">
    <source>
        <dbReference type="EMBL" id="KJS59661.1"/>
    </source>
</evidence>
<sequence>MVRPAPRPGGQWSVAEEAGPVDPVERPILVRGRAVPLARYLAEEEIAGLVACSCIGNEVTIDLPDTRVLVGLVDVAGVVRLNFHMVHAGAAKPRSWSRLLPVGTGPGEIAARIARDVRTLERELAPLRRRSPEGVEQRWPG</sequence>
<proteinExistence type="predicted"/>
<reference evidence="1 2" key="1">
    <citation type="submission" date="2015-02" db="EMBL/GenBank/DDBJ databases">
        <authorList>
            <person name="Ju K.-S."/>
            <person name="Doroghazi J.R."/>
            <person name="Metcalf W."/>
        </authorList>
    </citation>
    <scope>NUCLEOTIDE SEQUENCE [LARGE SCALE GENOMIC DNA]</scope>
    <source>
        <strain evidence="1 2">ATCC 31215</strain>
    </source>
</reference>
<keyword evidence="2" id="KW-1185">Reference proteome</keyword>
<name>A0A0F2TB26_STRR3</name>
<comment type="caution">
    <text evidence="1">The sequence shown here is derived from an EMBL/GenBank/DDBJ whole genome shotgun (WGS) entry which is preliminary data.</text>
</comment>
<dbReference type="AlphaFoldDB" id="A0A0F2TB26"/>
<dbReference type="EMBL" id="JZKH01000062">
    <property type="protein sequence ID" value="KJS59661.1"/>
    <property type="molecule type" value="Genomic_DNA"/>
</dbReference>
<accession>A0A0F2TB26</accession>
<protein>
    <submittedName>
        <fullName evidence="1">Uncharacterized protein</fullName>
    </submittedName>
</protein>
<evidence type="ECO:0000313" key="2">
    <source>
        <dbReference type="Proteomes" id="UP000033699"/>
    </source>
</evidence>
<dbReference type="Proteomes" id="UP000033699">
    <property type="component" value="Unassembled WGS sequence"/>
</dbReference>
<dbReference type="PATRIC" id="fig|359131.3.peg.6366"/>
<organism evidence="1 2">
    <name type="scientific">Streptomyces rubellomurinus (strain ATCC 31215)</name>
    <dbReference type="NCBI Taxonomy" id="359131"/>
    <lineage>
        <taxon>Bacteria</taxon>
        <taxon>Bacillati</taxon>
        <taxon>Actinomycetota</taxon>
        <taxon>Actinomycetes</taxon>
        <taxon>Kitasatosporales</taxon>
        <taxon>Streptomycetaceae</taxon>
        <taxon>Streptomyces</taxon>
    </lineage>
</organism>
<gene>
    <name evidence="1" type="ORF">VM95_25890</name>
</gene>